<evidence type="ECO:0000313" key="1">
    <source>
        <dbReference type="EMBL" id="KAK5793521.1"/>
    </source>
</evidence>
<accession>A0ABR0NFW9</accession>
<sequence>MAWNKGVRRLLIKCDCKITIDLILKLKKVGSPKLSLEIRNWMERNWKKLWNERKK</sequence>
<name>A0ABR0NFW9_GOSAR</name>
<keyword evidence="2" id="KW-1185">Reference proteome</keyword>
<protein>
    <submittedName>
        <fullName evidence="1">Uncharacterized protein</fullName>
    </submittedName>
</protein>
<reference evidence="1 2" key="1">
    <citation type="submission" date="2023-03" db="EMBL/GenBank/DDBJ databases">
        <title>WGS of Gossypium arboreum.</title>
        <authorList>
            <person name="Yu D."/>
        </authorList>
    </citation>
    <scope>NUCLEOTIDE SEQUENCE [LARGE SCALE GENOMIC DNA]</scope>
    <source>
        <tissue evidence="1">Leaf</tissue>
    </source>
</reference>
<comment type="caution">
    <text evidence="1">The sequence shown here is derived from an EMBL/GenBank/DDBJ whole genome shotgun (WGS) entry which is preliminary data.</text>
</comment>
<dbReference type="EMBL" id="JARKNE010000010">
    <property type="protein sequence ID" value="KAK5793521.1"/>
    <property type="molecule type" value="Genomic_DNA"/>
</dbReference>
<organism evidence="1 2">
    <name type="scientific">Gossypium arboreum</name>
    <name type="common">Tree cotton</name>
    <name type="synonym">Gossypium nanking</name>
    <dbReference type="NCBI Taxonomy" id="29729"/>
    <lineage>
        <taxon>Eukaryota</taxon>
        <taxon>Viridiplantae</taxon>
        <taxon>Streptophyta</taxon>
        <taxon>Embryophyta</taxon>
        <taxon>Tracheophyta</taxon>
        <taxon>Spermatophyta</taxon>
        <taxon>Magnoliopsida</taxon>
        <taxon>eudicotyledons</taxon>
        <taxon>Gunneridae</taxon>
        <taxon>Pentapetalae</taxon>
        <taxon>rosids</taxon>
        <taxon>malvids</taxon>
        <taxon>Malvales</taxon>
        <taxon>Malvaceae</taxon>
        <taxon>Malvoideae</taxon>
        <taxon>Gossypium</taxon>
    </lineage>
</organism>
<proteinExistence type="predicted"/>
<dbReference type="Proteomes" id="UP001358586">
    <property type="component" value="Chromosome 10"/>
</dbReference>
<evidence type="ECO:0000313" key="2">
    <source>
        <dbReference type="Proteomes" id="UP001358586"/>
    </source>
</evidence>
<gene>
    <name evidence="1" type="ORF">PVK06_034671</name>
</gene>